<dbReference type="PANTHER" id="PTHR37984:SF5">
    <property type="entry name" value="PROTEIN NYNRIN-LIKE"/>
    <property type="match status" value="1"/>
</dbReference>
<dbReference type="GO" id="GO:0003824">
    <property type="term" value="F:catalytic activity"/>
    <property type="evidence" value="ECO:0007669"/>
    <property type="project" value="UniProtKB-KW"/>
</dbReference>
<organism evidence="4 5">
    <name type="scientific">Aldrovandia affinis</name>
    <dbReference type="NCBI Taxonomy" id="143900"/>
    <lineage>
        <taxon>Eukaryota</taxon>
        <taxon>Metazoa</taxon>
        <taxon>Chordata</taxon>
        <taxon>Craniata</taxon>
        <taxon>Vertebrata</taxon>
        <taxon>Euteleostomi</taxon>
        <taxon>Actinopterygii</taxon>
        <taxon>Neopterygii</taxon>
        <taxon>Teleostei</taxon>
        <taxon>Notacanthiformes</taxon>
        <taxon>Halosauridae</taxon>
        <taxon>Aldrovandia</taxon>
    </lineage>
</organism>
<evidence type="ECO:0000256" key="1">
    <source>
        <dbReference type="ARBA" id="ARBA00023268"/>
    </source>
</evidence>
<dbReference type="EMBL" id="JAINUG010000184">
    <property type="protein sequence ID" value="KAJ8389259.1"/>
    <property type="molecule type" value="Genomic_DNA"/>
</dbReference>
<dbReference type="InterPro" id="IPR043128">
    <property type="entry name" value="Rev_trsase/Diguanyl_cyclase"/>
</dbReference>
<dbReference type="InterPro" id="IPR041577">
    <property type="entry name" value="RT_RNaseH_2"/>
</dbReference>
<feature type="region of interest" description="Disordered" evidence="2">
    <location>
        <begin position="353"/>
        <end position="384"/>
    </location>
</feature>
<dbReference type="Pfam" id="PF17919">
    <property type="entry name" value="RT_RNaseH_2"/>
    <property type="match status" value="1"/>
</dbReference>
<dbReference type="Gene3D" id="3.30.70.270">
    <property type="match status" value="1"/>
</dbReference>
<dbReference type="PANTHER" id="PTHR37984">
    <property type="entry name" value="PROTEIN CBG26694"/>
    <property type="match status" value="1"/>
</dbReference>
<comment type="caution">
    <text evidence="4">The sequence shown here is derived from an EMBL/GenBank/DDBJ whole genome shotgun (WGS) entry which is preliminary data.</text>
</comment>
<evidence type="ECO:0000313" key="5">
    <source>
        <dbReference type="Proteomes" id="UP001221898"/>
    </source>
</evidence>
<name>A0AAD7RRX8_9TELE</name>
<dbReference type="AlphaFoldDB" id="A0AAD7RRX8"/>
<dbReference type="InterPro" id="IPR043502">
    <property type="entry name" value="DNA/RNA_pol_sf"/>
</dbReference>
<keyword evidence="1" id="KW-0511">Multifunctional enzyme</keyword>
<keyword evidence="5" id="KW-1185">Reference proteome</keyword>
<evidence type="ECO:0000313" key="4">
    <source>
        <dbReference type="EMBL" id="KAJ8389259.1"/>
    </source>
</evidence>
<proteinExistence type="predicted"/>
<sequence>MPLCRNPPHPLSRRRKLTFGRRTESAVSAPITCASTCRDAYPLPRIDEVFDHITIDLLVHASSFKLALANLHNVLTAIRQAGLRLNPLHRLTDKYQPFVWTEECAEAFARLRTALTEAPVLAYPDVHRPFIVDTDANCRHCHRQEEKSQVEPEVTAVHTISEAGWLPVSPEQLREGQEADGTLQKVRGWLEAGRPPQWAEVLAKGPELKAYYELPYRSPTRLHTRRPDVWPGAPDREPARTEACYFHQLLERLQVAHNFSRQAQDIVGLQQKRAYDQHCKGQAFKPGDRVWIHCPVCKKGLFPKLQSYWCGPGEVVGWLSEVTYRVRMPNWGCLVVLHQDQLAPYHPLAAEDVAGGKEGSSPVPSTPPAAEEVTQHTTGRPTRQWRLPSYLRNYESCPSSVDQTSLPSAVYDPGVLPLYPHLTPPMPHAAPDTHQTALPNPDPSLHYPLQAPPPMVAFVLPNYMFPQPNPPIPQSSPRMPSAPQHFYNPNSTFLFPFPQPTSSYGQPPPDRGGTDFPLFQFRCSSPSTCCSWRSRLASGGGVGPGYHPTGHAPYQWGRTGLDSRTRKQHRWREDLRQPTGGQRV</sequence>
<reference evidence="4" key="1">
    <citation type="journal article" date="2023" name="Science">
        <title>Genome structures resolve the early diversification of teleost fishes.</title>
        <authorList>
            <person name="Parey E."/>
            <person name="Louis A."/>
            <person name="Montfort J."/>
            <person name="Bouchez O."/>
            <person name="Roques C."/>
            <person name="Iampietro C."/>
            <person name="Lluch J."/>
            <person name="Castinel A."/>
            <person name="Donnadieu C."/>
            <person name="Desvignes T."/>
            <person name="Floi Bucao C."/>
            <person name="Jouanno E."/>
            <person name="Wen M."/>
            <person name="Mejri S."/>
            <person name="Dirks R."/>
            <person name="Jansen H."/>
            <person name="Henkel C."/>
            <person name="Chen W.J."/>
            <person name="Zahm M."/>
            <person name="Cabau C."/>
            <person name="Klopp C."/>
            <person name="Thompson A.W."/>
            <person name="Robinson-Rechavi M."/>
            <person name="Braasch I."/>
            <person name="Lecointre G."/>
            <person name="Bobe J."/>
            <person name="Postlethwait J.H."/>
            <person name="Berthelot C."/>
            <person name="Roest Crollius H."/>
            <person name="Guiguen Y."/>
        </authorList>
    </citation>
    <scope>NUCLEOTIDE SEQUENCE</scope>
    <source>
        <strain evidence="4">NC1722</strain>
    </source>
</reference>
<feature type="region of interest" description="Disordered" evidence="2">
    <location>
        <begin position="553"/>
        <end position="584"/>
    </location>
</feature>
<feature type="domain" description="Reverse transcriptase/retrotransposon-derived protein RNase H-like" evidence="3">
    <location>
        <begin position="100"/>
        <end position="137"/>
    </location>
</feature>
<feature type="compositionally biased region" description="Basic and acidic residues" evidence="2">
    <location>
        <begin position="561"/>
        <end position="576"/>
    </location>
</feature>
<gene>
    <name evidence="4" type="ORF">AAFF_G00121240</name>
</gene>
<accession>A0AAD7RRX8</accession>
<evidence type="ECO:0000259" key="3">
    <source>
        <dbReference type="Pfam" id="PF17919"/>
    </source>
</evidence>
<dbReference type="Proteomes" id="UP001221898">
    <property type="component" value="Unassembled WGS sequence"/>
</dbReference>
<dbReference type="InterPro" id="IPR050951">
    <property type="entry name" value="Retrovirus_Pol_polyprotein"/>
</dbReference>
<evidence type="ECO:0000256" key="2">
    <source>
        <dbReference type="SAM" id="MobiDB-lite"/>
    </source>
</evidence>
<protein>
    <recommendedName>
        <fullName evidence="3">Reverse transcriptase/retrotransposon-derived protein RNase H-like domain-containing protein</fullName>
    </recommendedName>
</protein>
<dbReference type="SUPFAM" id="SSF56672">
    <property type="entry name" value="DNA/RNA polymerases"/>
    <property type="match status" value="1"/>
</dbReference>